<evidence type="ECO:0000259" key="1">
    <source>
        <dbReference type="Pfam" id="PF12937"/>
    </source>
</evidence>
<gene>
    <name evidence="2" type="ORF">GFSPODELE1_LOCUS4350</name>
</gene>
<keyword evidence="3" id="KW-1185">Reference proteome</keyword>
<evidence type="ECO:0000313" key="3">
    <source>
        <dbReference type="Proteomes" id="UP001497453"/>
    </source>
</evidence>
<dbReference type="Gene3D" id="1.20.1280.50">
    <property type="match status" value="1"/>
</dbReference>
<sequence length="430" mass="49345">MVVVTFPTQFLQKYLQFSRNNISATRKTFPDDILIKILDFTWRDKHDLCSFSLVCGSWFTVAHPYMYRRVTIESDEDLSQLEQLLGQNTVPLQSWIRELVLIVSPSRDEWIFNSEFSTKLPALHDIQLHTTSGQMLPDLREWATNAGLPHLQNLHTLRLNQLARGGLTVAELSDLVCLLPRLRHLKVSIQTFHQVEEGAYIPPEPTFLSDLESVHITLTWLVNDDQASVWPPIEFLQWMARPSNLKIPRLLKLSGEMFCDHPFMDAANSLIIDPASATVVLNIGYTMHGARTTDIIDTNVRVQLRNEDGRSVAFVQCFTRNDPLDMLILFKHHSRVETIFLTAMFEGDSTCSLLMDLDRFFASDSRFPRLKRVYMFPERRDKGTYAKMEKTMVKCSARGLVDDGMKIQCKPDELQPDAANHGGLGLHKYY</sequence>
<name>A0ABP1D535_9APHY</name>
<dbReference type="Pfam" id="PF12937">
    <property type="entry name" value="F-box-like"/>
    <property type="match status" value="1"/>
</dbReference>
<proteinExistence type="predicted"/>
<protein>
    <recommendedName>
        <fullName evidence="1">F-box domain-containing protein</fullName>
    </recommendedName>
</protein>
<accession>A0ABP1D535</accession>
<feature type="domain" description="F-box" evidence="1">
    <location>
        <begin position="30"/>
        <end position="72"/>
    </location>
</feature>
<dbReference type="CDD" id="cd09917">
    <property type="entry name" value="F-box_SF"/>
    <property type="match status" value="1"/>
</dbReference>
<dbReference type="InterPro" id="IPR036047">
    <property type="entry name" value="F-box-like_dom_sf"/>
</dbReference>
<dbReference type="InterPro" id="IPR001810">
    <property type="entry name" value="F-box_dom"/>
</dbReference>
<organism evidence="2 3">
    <name type="scientific">Somion occarium</name>
    <dbReference type="NCBI Taxonomy" id="3059160"/>
    <lineage>
        <taxon>Eukaryota</taxon>
        <taxon>Fungi</taxon>
        <taxon>Dikarya</taxon>
        <taxon>Basidiomycota</taxon>
        <taxon>Agaricomycotina</taxon>
        <taxon>Agaricomycetes</taxon>
        <taxon>Polyporales</taxon>
        <taxon>Cerrenaceae</taxon>
        <taxon>Somion</taxon>
    </lineage>
</organism>
<evidence type="ECO:0000313" key="2">
    <source>
        <dbReference type="EMBL" id="CAL1703005.1"/>
    </source>
</evidence>
<dbReference type="SUPFAM" id="SSF81383">
    <property type="entry name" value="F-box domain"/>
    <property type="match status" value="1"/>
</dbReference>
<dbReference type="EMBL" id="OZ037945">
    <property type="protein sequence ID" value="CAL1703005.1"/>
    <property type="molecule type" value="Genomic_DNA"/>
</dbReference>
<dbReference type="Proteomes" id="UP001497453">
    <property type="component" value="Chromosome 2"/>
</dbReference>
<reference evidence="3" key="1">
    <citation type="submission" date="2024-04" db="EMBL/GenBank/DDBJ databases">
        <authorList>
            <person name="Shaw F."/>
            <person name="Minotto A."/>
        </authorList>
    </citation>
    <scope>NUCLEOTIDE SEQUENCE [LARGE SCALE GENOMIC DNA]</scope>
</reference>